<sequence>MQPAHPLVSDAREADNSRIFWNVAVIFLIFCGFVVVISQTSSDPDLWGHLRFGLDTIENREVIQVDPYSYLTIGQRWINHEWLAEVTFAIAWLLYGPTGLVILKTGLWTITYAILFWYLAKYTLVPLRAGILLFLSMTVTLPFIYTVRPHGYTALLYTLILLIIVQAENGRYRWLWAGPL</sequence>
<feature type="transmembrane region" description="Helical" evidence="1">
    <location>
        <begin position="101"/>
        <end position="120"/>
    </location>
</feature>
<feature type="non-terminal residue" evidence="2">
    <location>
        <position position="180"/>
    </location>
</feature>
<keyword evidence="1" id="KW-0472">Membrane</keyword>
<feature type="transmembrane region" description="Helical" evidence="1">
    <location>
        <begin position="19"/>
        <end position="37"/>
    </location>
</feature>
<feature type="transmembrane region" description="Helical" evidence="1">
    <location>
        <begin position="151"/>
        <end position="167"/>
    </location>
</feature>
<name>X1DU71_9ZZZZ</name>
<organism evidence="2">
    <name type="scientific">marine sediment metagenome</name>
    <dbReference type="NCBI Taxonomy" id="412755"/>
    <lineage>
        <taxon>unclassified sequences</taxon>
        <taxon>metagenomes</taxon>
        <taxon>ecological metagenomes</taxon>
    </lineage>
</organism>
<dbReference type="EMBL" id="BART01035177">
    <property type="protein sequence ID" value="GAH11800.1"/>
    <property type="molecule type" value="Genomic_DNA"/>
</dbReference>
<feature type="transmembrane region" description="Helical" evidence="1">
    <location>
        <begin position="127"/>
        <end position="145"/>
    </location>
</feature>
<keyword evidence="1" id="KW-1133">Transmembrane helix</keyword>
<gene>
    <name evidence="2" type="ORF">S01H4_59861</name>
</gene>
<reference evidence="2" key="1">
    <citation type="journal article" date="2014" name="Front. Microbiol.">
        <title>High frequency of phylogenetically diverse reductive dehalogenase-homologous genes in deep subseafloor sedimentary metagenomes.</title>
        <authorList>
            <person name="Kawai M."/>
            <person name="Futagami T."/>
            <person name="Toyoda A."/>
            <person name="Takaki Y."/>
            <person name="Nishi S."/>
            <person name="Hori S."/>
            <person name="Arai W."/>
            <person name="Tsubouchi T."/>
            <person name="Morono Y."/>
            <person name="Uchiyama I."/>
            <person name="Ito T."/>
            <person name="Fujiyama A."/>
            <person name="Inagaki F."/>
            <person name="Takami H."/>
        </authorList>
    </citation>
    <scope>NUCLEOTIDE SEQUENCE</scope>
    <source>
        <strain evidence="2">Expedition CK06-06</strain>
    </source>
</reference>
<dbReference type="AlphaFoldDB" id="X1DU71"/>
<protein>
    <recommendedName>
        <fullName evidence="3">Glycosyltransferase RgtA/B/C/D-like domain-containing protein</fullName>
    </recommendedName>
</protein>
<evidence type="ECO:0000256" key="1">
    <source>
        <dbReference type="SAM" id="Phobius"/>
    </source>
</evidence>
<keyword evidence="1" id="KW-0812">Transmembrane</keyword>
<accession>X1DU71</accession>
<evidence type="ECO:0008006" key="3">
    <source>
        <dbReference type="Google" id="ProtNLM"/>
    </source>
</evidence>
<evidence type="ECO:0000313" key="2">
    <source>
        <dbReference type="EMBL" id="GAH11800.1"/>
    </source>
</evidence>
<comment type="caution">
    <text evidence="2">The sequence shown here is derived from an EMBL/GenBank/DDBJ whole genome shotgun (WGS) entry which is preliminary data.</text>
</comment>
<proteinExistence type="predicted"/>